<evidence type="ECO:0000313" key="2">
    <source>
        <dbReference type="EMBL" id="CAL8135365.1"/>
    </source>
</evidence>
<evidence type="ECO:0000256" key="1">
    <source>
        <dbReference type="SAM" id="MobiDB-lite"/>
    </source>
</evidence>
<sequence length="464" mass="51927">MEATNRNGNRDYHSSGPLGPPPAPLYIPFRSHHSEPRYPCRYPPNNPRPTFYEGRGCGGPSYSGPSLPPACHPHHHPYRQFERPRHFRCPPSYNYVGRHNCRSPQLQGGQMIGGPGPGLSMGHYYPSHLSPPPGFPQHGNTSPLPPFDHVLRTSIATQSNYYPGPNRISRVNLREIRNFKGRLLQQYPMVSEQRERFRNGKDTSVAVEPVSPQNGCNIGNDSSTDDDDEEEDEGSSTDISDCPRVEEEYEPEHPEITAKPSCPQSLSVASDKMVEESHTITDTNEMNVCDEDGFYEVFVGVCVSRYPTGTGRTIEVAGYGVWTASGQQISLSGVLDSNRPHTIKPVMIFGSAKAVEFMKNHGYSRIRLNLESDYLNKNVLGWISKYMENPDAQPANWDEYKYQVEIKALCASATGMIIKWSHVFNASNKRMGLLKARHLAKAATDTWIKELKIREEAVGTGTYD</sequence>
<feature type="region of interest" description="Disordered" evidence="1">
    <location>
        <begin position="204"/>
        <end position="276"/>
    </location>
</feature>
<name>A0ABP1RTW1_9HEXA</name>
<comment type="caution">
    <text evidence="2">The sequence shown here is derived from an EMBL/GenBank/DDBJ whole genome shotgun (WGS) entry which is preliminary data.</text>
</comment>
<accession>A0ABP1RTW1</accession>
<dbReference type="InterPro" id="IPR036397">
    <property type="entry name" value="RNaseH_sf"/>
</dbReference>
<feature type="region of interest" description="Disordered" evidence="1">
    <location>
        <begin position="1"/>
        <end position="28"/>
    </location>
</feature>
<feature type="compositionally biased region" description="Basic and acidic residues" evidence="1">
    <location>
        <begin position="241"/>
        <end position="256"/>
    </location>
</feature>
<keyword evidence="3" id="KW-1185">Reference proteome</keyword>
<reference evidence="2 3" key="1">
    <citation type="submission" date="2024-08" db="EMBL/GenBank/DDBJ databases">
        <authorList>
            <person name="Cucini C."/>
            <person name="Frati F."/>
        </authorList>
    </citation>
    <scope>NUCLEOTIDE SEQUENCE [LARGE SCALE GENOMIC DNA]</scope>
</reference>
<proteinExistence type="predicted"/>
<protein>
    <recommendedName>
        <fullName evidence="4">RNase H type-1 domain-containing protein</fullName>
    </recommendedName>
</protein>
<dbReference type="Gene3D" id="3.30.420.10">
    <property type="entry name" value="Ribonuclease H-like superfamily/Ribonuclease H"/>
    <property type="match status" value="1"/>
</dbReference>
<evidence type="ECO:0008006" key="4">
    <source>
        <dbReference type="Google" id="ProtNLM"/>
    </source>
</evidence>
<dbReference type="EMBL" id="CAXLJM020000108">
    <property type="protein sequence ID" value="CAL8135365.1"/>
    <property type="molecule type" value="Genomic_DNA"/>
</dbReference>
<feature type="compositionally biased region" description="Acidic residues" evidence="1">
    <location>
        <begin position="223"/>
        <end position="235"/>
    </location>
</feature>
<dbReference type="Proteomes" id="UP001642540">
    <property type="component" value="Unassembled WGS sequence"/>
</dbReference>
<organism evidence="2 3">
    <name type="scientific">Orchesella dallaii</name>
    <dbReference type="NCBI Taxonomy" id="48710"/>
    <lineage>
        <taxon>Eukaryota</taxon>
        <taxon>Metazoa</taxon>
        <taxon>Ecdysozoa</taxon>
        <taxon>Arthropoda</taxon>
        <taxon>Hexapoda</taxon>
        <taxon>Collembola</taxon>
        <taxon>Entomobryomorpha</taxon>
        <taxon>Entomobryoidea</taxon>
        <taxon>Orchesellidae</taxon>
        <taxon>Orchesellinae</taxon>
        <taxon>Orchesella</taxon>
    </lineage>
</organism>
<evidence type="ECO:0000313" key="3">
    <source>
        <dbReference type="Proteomes" id="UP001642540"/>
    </source>
</evidence>
<gene>
    <name evidence="2" type="ORF">ODALV1_LOCUS25950</name>
</gene>